<dbReference type="SUPFAM" id="SSF51206">
    <property type="entry name" value="cAMP-binding domain-like"/>
    <property type="match status" value="1"/>
</dbReference>
<keyword evidence="8" id="KW-1185">Reference proteome</keyword>
<dbReference type="EMBL" id="JACIJN010000005">
    <property type="protein sequence ID" value="MBB5725847.1"/>
    <property type="molecule type" value="Genomic_DNA"/>
</dbReference>
<dbReference type="Proteomes" id="UP000522313">
    <property type="component" value="Unassembled WGS sequence"/>
</dbReference>
<dbReference type="Proteomes" id="UP000560131">
    <property type="component" value="Unassembled WGS sequence"/>
</dbReference>
<dbReference type="PROSITE" id="PS51063">
    <property type="entry name" value="HTH_CRP_2"/>
    <property type="match status" value="1"/>
</dbReference>
<dbReference type="Gene3D" id="1.10.10.10">
    <property type="entry name" value="Winged helix-like DNA-binding domain superfamily/Winged helix DNA-binding domain"/>
    <property type="match status" value="1"/>
</dbReference>
<keyword evidence="3" id="KW-0804">Transcription</keyword>
<evidence type="ECO:0000259" key="4">
    <source>
        <dbReference type="PROSITE" id="PS51063"/>
    </source>
</evidence>
<evidence type="ECO:0000313" key="5">
    <source>
        <dbReference type="EMBL" id="MBB5725847.1"/>
    </source>
</evidence>
<dbReference type="InterPro" id="IPR012318">
    <property type="entry name" value="HTH_CRP"/>
</dbReference>
<protein>
    <submittedName>
        <fullName evidence="6">CRP-like cAMP-binding protein</fullName>
    </submittedName>
</protein>
<reference evidence="5 8" key="1">
    <citation type="submission" date="2020-08" db="EMBL/GenBank/DDBJ databases">
        <title>Genomic Encyclopedia of Type Strains, Phase IV (KMG-IV): sequencing the most valuable type-strain genomes for metagenomic binning, comparative biology and taxonomic classification.</title>
        <authorList>
            <person name="Goeker M."/>
        </authorList>
    </citation>
    <scope>NUCLEOTIDE SEQUENCE [LARGE SCALE GENOMIC DNA]</scope>
    <source>
        <strain evidence="5 8">DSM 101535</strain>
    </source>
</reference>
<gene>
    <name evidence="6" type="ORF">F4693_003400</name>
    <name evidence="5" type="ORF">FHS97_001779</name>
</gene>
<proteinExistence type="predicted"/>
<feature type="domain" description="HTH crp-type" evidence="4">
    <location>
        <begin position="75"/>
        <end position="149"/>
    </location>
</feature>
<dbReference type="InterPro" id="IPR014710">
    <property type="entry name" value="RmlC-like_jellyroll"/>
</dbReference>
<reference evidence="6 7" key="2">
    <citation type="submission" date="2020-08" db="EMBL/GenBank/DDBJ databases">
        <title>The Agave Microbiome: Exploring the role of microbial communities in plant adaptations to desert environments.</title>
        <authorList>
            <person name="Partida-Martinez L.P."/>
        </authorList>
    </citation>
    <scope>NUCLEOTIDE SEQUENCE [LARGE SCALE GENOMIC DNA]</scope>
    <source>
        <strain evidence="6 7">AS3.13</strain>
    </source>
</reference>
<dbReference type="InterPro" id="IPR018490">
    <property type="entry name" value="cNMP-bd_dom_sf"/>
</dbReference>
<dbReference type="GO" id="GO:0006355">
    <property type="term" value="P:regulation of DNA-templated transcription"/>
    <property type="evidence" value="ECO:0007669"/>
    <property type="project" value="InterPro"/>
</dbReference>
<dbReference type="InterPro" id="IPR036390">
    <property type="entry name" value="WH_DNA-bd_sf"/>
</dbReference>
<dbReference type="Pfam" id="PF13545">
    <property type="entry name" value="HTH_Crp_2"/>
    <property type="match status" value="1"/>
</dbReference>
<keyword evidence="2" id="KW-0238">DNA-binding</keyword>
<dbReference type="SMART" id="SM00419">
    <property type="entry name" value="HTH_CRP"/>
    <property type="match status" value="1"/>
</dbReference>
<evidence type="ECO:0000256" key="3">
    <source>
        <dbReference type="ARBA" id="ARBA00023163"/>
    </source>
</evidence>
<sequence length="175" mass="18630">MRLIFPGDLFGTQVMVFGKAQQTLVAAADSVVAPIDRAALADATLRHPRLALALTALEQIESASLADRLATVAKMPARARVAGMLLEIRGRMRRGDPAIGDSFSPGLTQEEIGDAIGLTAVHVNRMLRQLEDQALIARAGGRVTILDEAGMRRAAGRNDRGDGADLSWLPEVQPA</sequence>
<name>A0A7X0JEY9_9SPHN</name>
<dbReference type="GO" id="GO:0003677">
    <property type="term" value="F:DNA binding"/>
    <property type="evidence" value="ECO:0007669"/>
    <property type="project" value="UniProtKB-KW"/>
</dbReference>
<dbReference type="EMBL" id="JACHBT010000022">
    <property type="protein sequence ID" value="MBB6506398.1"/>
    <property type="molecule type" value="Genomic_DNA"/>
</dbReference>
<evidence type="ECO:0000256" key="1">
    <source>
        <dbReference type="ARBA" id="ARBA00023015"/>
    </source>
</evidence>
<dbReference type="Gene3D" id="2.60.120.10">
    <property type="entry name" value="Jelly Rolls"/>
    <property type="match status" value="1"/>
</dbReference>
<evidence type="ECO:0000313" key="8">
    <source>
        <dbReference type="Proteomes" id="UP000560131"/>
    </source>
</evidence>
<reference evidence="6 7" key="3">
    <citation type="submission" date="2020-08" db="EMBL/GenBank/DDBJ databases">
        <authorList>
            <person name="Partida-Martinez L."/>
            <person name="Huntemann M."/>
            <person name="Clum A."/>
            <person name="Wang J."/>
            <person name="Palaniappan K."/>
            <person name="Ritter S."/>
            <person name="Chen I.-M."/>
            <person name="Stamatis D."/>
            <person name="Reddy T."/>
            <person name="O'Malley R."/>
            <person name="Daum C."/>
            <person name="Shapiro N."/>
            <person name="Ivanova N."/>
            <person name="Kyrpides N."/>
            <person name="Woyke T."/>
        </authorList>
    </citation>
    <scope>NUCLEOTIDE SEQUENCE [LARGE SCALE GENOMIC DNA]</scope>
    <source>
        <strain evidence="6 7">AS3.13</strain>
    </source>
</reference>
<comment type="caution">
    <text evidence="6">The sequence shown here is derived from an EMBL/GenBank/DDBJ whole genome shotgun (WGS) entry which is preliminary data.</text>
</comment>
<evidence type="ECO:0000313" key="7">
    <source>
        <dbReference type="Proteomes" id="UP000522313"/>
    </source>
</evidence>
<evidence type="ECO:0000313" key="6">
    <source>
        <dbReference type="EMBL" id="MBB6506398.1"/>
    </source>
</evidence>
<keyword evidence="1" id="KW-0805">Transcription regulation</keyword>
<dbReference type="AlphaFoldDB" id="A0A7X0JEY9"/>
<dbReference type="InterPro" id="IPR036388">
    <property type="entry name" value="WH-like_DNA-bd_sf"/>
</dbReference>
<accession>A0A7X0JEY9</accession>
<organism evidence="6 7">
    <name type="scientific">Sphingomonas endophytica</name>
    <dbReference type="NCBI Taxonomy" id="869719"/>
    <lineage>
        <taxon>Bacteria</taxon>
        <taxon>Pseudomonadati</taxon>
        <taxon>Pseudomonadota</taxon>
        <taxon>Alphaproteobacteria</taxon>
        <taxon>Sphingomonadales</taxon>
        <taxon>Sphingomonadaceae</taxon>
        <taxon>Sphingomonas</taxon>
    </lineage>
</organism>
<dbReference type="SUPFAM" id="SSF46785">
    <property type="entry name" value="Winged helix' DNA-binding domain"/>
    <property type="match status" value="1"/>
</dbReference>
<evidence type="ECO:0000256" key="2">
    <source>
        <dbReference type="ARBA" id="ARBA00023125"/>
    </source>
</evidence>